<evidence type="ECO:0000313" key="3">
    <source>
        <dbReference type="Proteomes" id="UP000290572"/>
    </source>
</evidence>
<dbReference type="AlphaFoldDB" id="A0A498NM86"/>
<gene>
    <name evidence="2" type="ORF">ROHU_004474</name>
</gene>
<reference evidence="2 3" key="1">
    <citation type="submission" date="2018-03" db="EMBL/GenBank/DDBJ databases">
        <title>Draft genome sequence of Rohu Carp (Labeo rohita).</title>
        <authorList>
            <person name="Das P."/>
            <person name="Kushwaha B."/>
            <person name="Joshi C.G."/>
            <person name="Kumar D."/>
            <person name="Nagpure N.S."/>
            <person name="Sahoo L."/>
            <person name="Das S.P."/>
            <person name="Bit A."/>
            <person name="Patnaik S."/>
            <person name="Meher P.K."/>
            <person name="Jayasankar P."/>
            <person name="Koringa P.G."/>
            <person name="Patel N.V."/>
            <person name="Hinsu A.T."/>
            <person name="Kumar R."/>
            <person name="Pandey M."/>
            <person name="Agarwal S."/>
            <person name="Srivastava S."/>
            <person name="Singh M."/>
            <person name="Iquebal M.A."/>
            <person name="Jaiswal S."/>
            <person name="Angadi U.B."/>
            <person name="Kumar N."/>
            <person name="Raza M."/>
            <person name="Shah T.M."/>
            <person name="Rai A."/>
            <person name="Jena J.K."/>
        </authorList>
    </citation>
    <scope>NUCLEOTIDE SEQUENCE [LARGE SCALE GENOMIC DNA]</scope>
    <source>
        <strain evidence="2">DASCIFA01</strain>
        <tissue evidence="2">Testis</tissue>
    </source>
</reference>
<accession>A0A498NM86</accession>
<organism evidence="2 3">
    <name type="scientific">Labeo rohita</name>
    <name type="common">Indian major carp</name>
    <name type="synonym">Cyprinus rohita</name>
    <dbReference type="NCBI Taxonomy" id="84645"/>
    <lineage>
        <taxon>Eukaryota</taxon>
        <taxon>Metazoa</taxon>
        <taxon>Chordata</taxon>
        <taxon>Craniata</taxon>
        <taxon>Vertebrata</taxon>
        <taxon>Euteleostomi</taxon>
        <taxon>Actinopterygii</taxon>
        <taxon>Neopterygii</taxon>
        <taxon>Teleostei</taxon>
        <taxon>Ostariophysi</taxon>
        <taxon>Cypriniformes</taxon>
        <taxon>Cyprinidae</taxon>
        <taxon>Labeoninae</taxon>
        <taxon>Labeonini</taxon>
        <taxon>Labeo</taxon>
    </lineage>
</organism>
<feature type="region of interest" description="Disordered" evidence="1">
    <location>
        <begin position="69"/>
        <end position="162"/>
    </location>
</feature>
<proteinExistence type="predicted"/>
<keyword evidence="3" id="KW-1185">Reference proteome</keyword>
<comment type="caution">
    <text evidence="2">The sequence shown here is derived from an EMBL/GenBank/DDBJ whole genome shotgun (WGS) entry which is preliminary data.</text>
</comment>
<name>A0A498NM86_LABRO</name>
<dbReference type="Proteomes" id="UP000290572">
    <property type="component" value="Unassembled WGS sequence"/>
</dbReference>
<evidence type="ECO:0000256" key="1">
    <source>
        <dbReference type="SAM" id="MobiDB-lite"/>
    </source>
</evidence>
<feature type="compositionally biased region" description="Basic residues" evidence="1">
    <location>
        <begin position="104"/>
        <end position="115"/>
    </location>
</feature>
<evidence type="ECO:0000313" key="2">
    <source>
        <dbReference type="EMBL" id="RXN32868.1"/>
    </source>
</evidence>
<protein>
    <submittedName>
        <fullName evidence="2">Uncharacterized protein</fullName>
    </submittedName>
</protein>
<sequence>MRPPSGVAEAVRAVPGDEAPCPVCPGALAEGGGLTRAAFCKIPLVAPETLEGRPAGLSLDRTWSSYQIRRATEQGTRPNPTPTRVRFNAGPALPEKPPGAQQPRLRRSVKSRSRGRQPTPLPTRVELTWASTARKAPPGAQHPRLRRSVKARSRGRQPTPVPTRVMLAWGCGLSRTPPPRPPDVYVQVYPGIPTAGKRTIAP</sequence>
<feature type="compositionally biased region" description="Basic residues" evidence="1">
    <location>
        <begin position="143"/>
        <end position="155"/>
    </location>
</feature>
<dbReference type="EMBL" id="QBIY01011329">
    <property type="protein sequence ID" value="RXN32868.1"/>
    <property type="molecule type" value="Genomic_DNA"/>
</dbReference>
<feature type="compositionally biased region" description="Polar residues" evidence="1">
    <location>
        <begin position="69"/>
        <end position="78"/>
    </location>
</feature>